<feature type="compositionally biased region" description="Low complexity" evidence="1">
    <location>
        <begin position="461"/>
        <end position="472"/>
    </location>
</feature>
<dbReference type="PROSITE" id="PS50011">
    <property type="entry name" value="PROTEIN_KINASE_DOM"/>
    <property type="match status" value="1"/>
</dbReference>
<evidence type="ECO:0000313" key="4">
    <source>
        <dbReference type="Proteomes" id="UP000612055"/>
    </source>
</evidence>
<feature type="compositionally biased region" description="Low complexity" evidence="1">
    <location>
        <begin position="795"/>
        <end position="811"/>
    </location>
</feature>
<feature type="region of interest" description="Disordered" evidence="1">
    <location>
        <begin position="416"/>
        <end position="436"/>
    </location>
</feature>
<dbReference type="Proteomes" id="UP000612055">
    <property type="component" value="Unassembled WGS sequence"/>
</dbReference>
<dbReference type="SUPFAM" id="SSF56112">
    <property type="entry name" value="Protein kinase-like (PK-like)"/>
    <property type="match status" value="1"/>
</dbReference>
<dbReference type="Gene3D" id="1.10.510.10">
    <property type="entry name" value="Transferase(Phosphotransferase) domain 1"/>
    <property type="match status" value="1"/>
</dbReference>
<dbReference type="InterPro" id="IPR020635">
    <property type="entry name" value="Tyr_kinase_cat_dom"/>
</dbReference>
<comment type="caution">
    <text evidence="3">The sequence shown here is derived from an EMBL/GenBank/DDBJ whole genome shotgun (WGS) entry which is preliminary data.</text>
</comment>
<accession>A0A836C4B6</accession>
<feature type="region of interest" description="Disordered" evidence="1">
    <location>
        <begin position="637"/>
        <end position="692"/>
    </location>
</feature>
<dbReference type="SMART" id="SM00219">
    <property type="entry name" value="TyrKc"/>
    <property type="match status" value="1"/>
</dbReference>
<evidence type="ECO:0000256" key="1">
    <source>
        <dbReference type="SAM" id="MobiDB-lite"/>
    </source>
</evidence>
<dbReference type="EMBL" id="JAEHOE010000006">
    <property type="protein sequence ID" value="KAG2499690.1"/>
    <property type="molecule type" value="Genomic_DNA"/>
</dbReference>
<reference evidence="3" key="1">
    <citation type="journal article" date="2020" name="bioRxiv">
        <title>Comparative genomics of Chlamydomonas.</title>
        <authorList>
            <person name="Craig R.J."/>
            <person name="Hasan A.R."/>
            <person name="Ness R.W."/>
            <person name="Keightley P.D."/>
        </authorList>
    </citation>
    <scope>NUCLEOTIDE SEQUENCE</scope>
    <source>
        <strain evidence="3">CCAP 11/70</strain>
    </source>
</reference>
<organism evidence="3 4">
    <name type="scientific">Edaphochlamys debaryana</name>
    <dbReference type="NCBI Taxonomy" id="47281"/>
    <lineage>
        <taxon>Eukaryota</taxon>
        <taxon>Viridiplantae</taxon>
        <taxon>Chlorophyta</taxon>
        <taxon>core chlorophytes</taxon>
        <taxon>Chlorophyceae</taxon>
        <taxon>CS clade</taxon>
        <taxon>Chlamydomonadales</taxon>
        <taxon>Chlamydomonadales incertae sedis</taxon>
        <taxon>Edaphochlamys</taxon>
    </lineage>
</organism>
<feature type="region of interest" description="Disordered" evidence="1">
    <location>
        <begin position="853"/>
        <end position="873"/>
    </location>
</feature>
<dbReference type="GO" id="GO:0005737">
    <property type="term" value="C:cytoplasm"/>
    <property type="evidence" value="ECO:0007669"/>
    <property type="project" value="TreeGrafter"/>
</dbReference>
<dbReference type="GO" id="GO:0004713">
    <property type="term" value="F:protein tyrosine kinase activity"/>
    <property type="evidence" value="ECO:0007669"/>
    <property type="project" value="InterPro"/>
</dbReference>
<dbReference type="Pfam" id="PF07714">
    <property type="entry name" value="PK_Tyr_Ser-Thr"/>
    <property type="match status" value="1"/>
</dbReference>
<feature type="region of interest" description="Disordered" evidence="1">
    <location>
        <begin position="712"/>
        <end position="777"/>
    </location>
</feature>
<dbReference type="InterPro" id="IPR011009">
    <property type="entry name" value="Kinase-like_dom_sf"/>
</dbReference>
<feature type="domain" description="Protein kinase" evidence="2">
    <location>
        <begin position="965"/>
        <end position="1550"/>
    </location>
</feature>
<dbReference type="InterPro" id="IPR001245">
    <property type="entry name" value="Ser-Thr/Tyr_kinase_cat_dom"/>
</dbReference>
<dbReference type="InterPro" id="IPR050167">
    <property type="entry name" value="Ser_Thr_protein_kinase"/>
</dbReference>
<proteinExistence type="predicted"/>
<feature type="region of interest" description="Disordered" evidence="1">
    <location>
        <begin position="795"/>
        <end position="841"/>
    </location>
</feature>
<feature type="region of interest" description="Disordered" evidence="1">
    <location>
        <begin position="140"/>
        <end position="170"/>
    </location>
</feature>
<dbReference type="GO" id="GO:0005524">
    <property type="term" value="F:ATP binding"/>
    <property type="evidence" value="ECO:0007669"/>
    <property type="project" value="InterPro"/>
</dbReference>
<evidence type="ECO:0000313" key="3">
    <source>
        <dbReference type="EMBL" id="KAG2499690.1"/>
    </source>
</evidence>
<feature type="region of interest" description="Disordered" evidence="1">
    <location>
        <begin position="1332"/>
        <end position="1395"/>
    </location>
</feature>
<dbReference type="OrthoDB" id="539821at2759"/>
<dbReference type="PANTHER" id="PTHR23257">
    <property type="entry name" value="SERINE-THREONINE PROTEIN KINASE"/>
    <property type="match status" value="1"/>
</dbReference>
<gene>
    <name evidence="3" type="ORF">HYH03_002625</name>
</gene>
<protein>
    <recommendedName>
        <fullName evidence="2">Protein kinase domain-containing protein</fullName>
    </recommendedName>
</protein>
<name>A0A836C4B6_9CHLO</name>
<dbReference type="PANTHER" id="PTHR23257:SF963">
    <property type="entry name" value="AT08303P"/>
    <property type="match status" value="1"/>
</dbReference>
<evidence type="ECO:0000259" key="2">
    <source>
        <dbReference type="PROSITE" id="PS50011"/>
    </source>
</evidence>
<keyword evidence="4" id="KW-1185">Reference proteome</keyword>
<dbReference type="InterPro" id="IPR000719">
    <property type="entry name" value="Prot_kinase_dom"/>
</dbReference>
<feature type="region of interest" description="Disordered" evidence="1">
    <location>
        <begin position="72"/>
        <end position="93"/>
    </location>
</feature>
<dbReference type="GO" id="GO:0007165">
    <property type="term" value="P:signal transduction"/>
    <property type="evidence" value="ECO:0007669"/>
    <property type="project" value="TreeGrafter"/>
</dbReference>
<feature type="region of interest" description="Disordered" evidence="1">
    <location>
        <begin position="458"/>
        <end position="512"/>
    </location>
</feature>
<sequence>MRVVALLQELLGLTSERMQVSRIMGLLCQRLGVSWACLTALSADGEVFQHVGSAYLLDSSRGATCSFSSCRTNSGLHPPGRGPPSRSSSTNSLAAPSVVEVGMSDPHLLRGSDTSVEAAASSGQALSLVDLGAVSLAVGGAGGGAPPPSRSSHDPGAPSSHRGRLHQQHATVQSASYSSLPVSAWPLDWQMLYREKGMRSFTCMPVTATNGSSTVVGCLSFGSTEPLDWSCQFWTASTKLITGWAAGAITTTRATARAVFYSRLFGAADLDSLARAFAYDMPIFLADGAAGPGTALPEVRLALVSSRLQHAVVYAAPLLQVSGRLGLPPPPSAHGMGAGYGGGMGGNYSSGYTAGGGAAGGGGGGGMYGNSVTMGGSSSSMPGLVIGGGPLSPTAGGGGSGLNGYGGGAILSRGSGGGGGGGVTSPPAPNTSRGATTGLGYDTIDCMVLGSGVDAEDLYSGDDSSNSAHNNGNGNGHGRASRTSPGHGPGRVGSHSTKGEDGVEPIPESLPPVDCVRINTDSTLLMSVLEAGDIMIIKDALQYFGGGRMVARDLALNNTRPATAGTLVILPLVQRCRSLGCVYVFARNEFNLSFSRAAWADMAAMLSRAVFGQLVGKLRHEWYSVLSEDAQAAAAGMGSAGRTSGPAVGGRGRVKRTVTGNSLGGNSGASSLRPSFELVPGRSHEPGYGGGAASSALAAAAEVLAYAGLTLPTSGDDEPAIKEGAGQASGPREAESGTGTGTGTAAPGPPSGDVGGSPPQQGYDRLSPSPGSLSFKLPSGLQNAAAIGAAGSVGAGAQRGVSAGDPASLALAPPPTAPSLPASLVEASGYNPGPVPPGSGTVRRVVPGMEAPYYGTSGCDTPPAESLSGERGRNGRRMLAVIGPSGSSYGGGGGGGGYGGGYGNLHQGSMEHESGAYTVPGPMVAAAVTGLGMRMEVVEEAGVEEDEAEEVSGSSRELQGWPELVDILLEVHRTRNVSVYLAAYRGRAVAVKMMRSHMSMDGRPSHLDSEAATISAQQQLTSVRHPNLLRVLMVYPLVYEVVAGKAQRAGAHGTPAAAASFNASAGTGGAGATASGGGPPMPPFLGGGLAAAAAAGGLTSLNVQAAAMGDLIAGANGADLPFGGVYLTAVLPRREKFKRGLALLLELFPSLSLREAIQKRLLMPPTDTNAPRSLNTADGASAPNLSMGMGSGLPFFTATGSEAVGPATPPASTPQMFVPGTGPPPAVVPITGAAAQPFLPTLPEAFAHDAGGTGVADSCPNLALTAASNAGSGGTPSGGGILAPPAPCMAVLLAILSQIAAGMAALHAAGLAHGELRPENVLVAMPPEAASLGGAGPSGGPFSDVRERSAVGSSSCHSEGTPRLSTRGLSALAGSTAGGAGGDKRTSYSSGRGGGAAAAAAADDLLTPQRPHPGRPITAEVLVKIKDAGMTVVGFSRGSQTVRKLLQRNRSTVLPFLPPEVHRGERFGRSADVYMFGLLMWELYTGGVAFSNLSGTPIKLLQTVIADGVRPPWPEGTPGWYASLASRCWAGNPKQRPSFRRVADKLAEIMTAAAAANAAAAAGWTGVSASYVVK</sequence>